<dbReference type="InParanoid" id="A0A1E7ES84"/>
<accession>A0A1E7ES84</accession>
<dbReference type="EMBL" id="KV784379">
    <property type="protein sequence ID" value="OEU08654.1"/>
    <property type="molecule type" value="Genomic_DNA"/>
</dbReference>
<dbReference type="AlphaFoldDB" id="A0A1E7ES84"/>
<evidence type="ECO:0000256" key="1">
    <source>
        <dbReference type="SAM" id="Phobius"/>
    </source>
</evidence>
<proteinExistence type="predicted"/>
<keyword evidence="3" id="KW-1185">Reference proteome</keyword>
<evidence type="ECO:0000313" key="3">
    <source>
        <dbReference type="Proteomes" id="UP000095751"/>
    </source>
</evidence>
<reference evidence="2 3" key="1">
    <citation type="submission" date="2016-09" db="EMBL/GenBank/DDBJ databases">
        <title>Extensive genetic diversity and differential bi-allelic expression allows diatom success in the polar Southern Ocean.</title>
        <authorList>
            <consortium name="DOE Joint Genome Institute"/>
            <person name="Mock T."/>
            <person name="Otillar R.P."/>
            <person name="Strauss J."/>
            <person name="Dupont C."/>
            <person name="Frickenhaus S."/>
            <person name="Maumus F."/>
            <person name="Mcmullan M."/>
            <person name="Sanges R."/>
            <person name="Schmutz J."/>
            <person name="Toseland A."/>
            <person name="Valas R."/>
            <person name="Veluchamy A."/>
            <person name="Ward B.J."/>
            <person name="Allen A."/>
            <person name="Barry K."/>
            <person name="Falciatore A."/>
            <person name="Ferrante M."/>
            <person name="Fortunato A.E."/>
            <person name="Gloeckner G."/>
            <person name="Gruber A."/>
            <person name="Hipkin R."/>
            <person name="Janech M."/>
            <person name="Kroth P."/>
            <person name="Leese F."/>
            <person name="Lindquist E."/>
            <person name="Lyon B.R."/>
            <person name="Martin J."/>
            <person name="Mayer C."/>
            <person name="Parker M."/>
            <person name="Quesneville H."/>
            <person name="Raymond J."/>
            <person name="Uhlig C."/>
            <person name="Valentin K.U."/>
            <person name="Worden A.Z."/>
            <person name="Armbrust E.V."/>
            <person name="Bowler C."/>
            <person name="Green B."/>
            <person name="Moulton V."/>
            <person name="Van Oosterhout C."/>
            <person name="Grigoriev I."/>
        </authorList>
    </citation>
    <scope>NUCLEOTIDE SEQUENCE [LARGE SCALE GENOMIC DNA]</scope>
    <source>
        <strain evidence="2 3">CCMP1102</strain>
    </source>
</reference>
<sequence>MSMHTRTPKTSSVLVSEQNFNPDKARKNLKLYNTPLLEFRVLDAESNPTNISNNFKQQKANNMMMIHIFSSKYIIVAALAMTMTMTINNNNNNSGVFVCGASIKDTLSNAKDTAANAFNSTNEALMNATDNLVDALNTIGDEDVDDSSSSSASSMFFLTSMSLSMMSMSMIGIVLV</sequence>
<organism evidence="2 3">
    <name type="scientific">Fragilariopsis cylindrus CCMP1102</name>
    <dbReference type="NCBI Taxonomy" id="635003"/>
    <lineage>
        <taxon>Eukaryota</taxon>
        <taxon>Sar</taxon>
        <taxon>Stramenopiles</taxon>
        <taxon>Ochrophyta</taxon>
        <taxon>Bacillariophyta</taxon>
        <taxon>Bacillariophyceae</taxon>
        <taxon>Bacillariophycidae</taxon>
        <taxon>Bacillariales</taxon>
        <taxon>Bacillariaceae</taxon>
        <taxon>Fragilariopsis</taxon>
    </lineage>
</organism>
<dbReference type="Proteomes" id="UP000095751">
    <property type="component" value="Unassembled WGS sequence"/>
</dbReference>
<name>A0A1E7ES84_9STRA</name>
<evidence type="ECO:0000313" key="2">
    <source>
        <dbReference type="EMBL" id="OEU08654.1"/>
    </source>
</evidence>
<keyword evidence="1" id="KW-0812">Transmembrane</keyword>
<feature type="transmembrane region" description="Helical" evidence="1">
    <location>
        <begin position="66"/>
        <end position="87"/>
    </location>
</feature>
<gene>
    <name evidence="2" type="ORF">FRACYDRAFT_249554</name>
</gene>
<dbReference type="KEGG" id="fcy:FRACYDRAFT_249554"/>
<keyword evidence="1" id="KW-1133">Transmembrane helix</keyword>
<feature type="transmembrane region" description="Helical" evidence="1">
    <location>
        <begin position="155"/>
        <end position="175"/>
    </location>
</feature>
<protein>
    <submittedName>
        <fullName evidence="2">Uncharacterized protein</fullName>
    </submittedName>
</protein>
<keyword evidence="1" id="KW-0472">Membrane</keyword>